<accession>A0A7I4EK16</accession>
<evidence type="ECO:0000313" key="10">
    <source>
        <dbReference type="Proteomes" id="UP000006727"/>
    </source>
</evidence>
<proteinExistence type="inferred from homology"/>
<protein>
    <recommendedName>
        <fullName evidence="11">Cytochrome c oxidase subunit 5C</fullName>
    </recommendedName>
</protein>
<dbReference type="PANTHER" id="PTHR34372:SF2">
    <property type="entry name" value="CYTOCHROME C OXIDASE SUBUNIT 5C-2-RELATED"/>
    <property type="match status" value="1"/>
</dbReference>
<dbReference type="GO" id="GO:0016020">
    <property type="term" value="C:membrane"/>
    <property type="evidence" value="ECO:0007669"/>
    <property type="project" value="UniProtKB-SubCell"/>
</dbReference>
<evidence type="ECO:0000256" key="8">
    <source>
        <dbReference type="ARBA" id="ARBA00023136"/>
    </source>
</evidence>
<evidence type="ECO:0000256" key="1">
    <source>
        <dbReference type="ARBA" id="ARBA00002480"/>
    </source>
</evidence>
<keyword evidence="8" id="KW-0472">Membrane</keyword>
<keyword evidence="6" id="KW-1133">Transmembrane helix</keyword>
<evidence type="ECO:0000256" key="6">
    <source>
        <dbReference type="ARBA" id="ARBA00022989"/>
    </source>
</evidence>
<keyword evidence="7" id="KW-0496">Mitochondrion</keyword>
<sequence>MTAASKLPAHVAAQANKASPNLVKEIFYGIGLGIFGGSFWKIHHLNERRKTEEFYARLEAGEITVNNCKGLTSIHQRCGSSCALGGVSSMPH</sequence>
<evidence type="ECO:0000256" key="3">
    <source>
        <dbReference type="ARBA" id="ARBA00004370"/>
    </source>
</evidence>
<dbReference type="InParanoid" id="A0A7I4EK16"/>
<reference evidence="9 10" key="1">
    <citation type="journal article" date="2008" name="Science">
        <title>The Physcomitrella genome reveals evolutionary insights into the conquest of land by plants.</title>
        <authorList>
            <person name="Rensing S."/>
            <person name="Lang D."/>
            <person name="Zimmer A."/>
            <person name="Terry A."/>
            <person name="Salamov A."/>
            <person name="Shapiro H."/>
            <person name="Nishiyama T."/>
            <person name="Perroud P.-F."/>
            <person name="Lindquist E."/>
            <person name="Kamisugi Y."/>
            <person name="Tanahashi T."/>
            <person name="Sakakibara K."/>
            <person name="Fujita T."/>
            <person name="Oishi K."/>
            <person name="Shin-I T."/>
            <person name="Kuroki Y."/>
            <person name="Toyoda A."/>
            <person name="Suzuki Y."/>
            <person name="Hashimoto A."/>
            <person name="Yamaguchi K."/>
            <person name="Sugano A."/>
            <person name="Kohara Y."/>
            <person name="Fujiyama A."/>
            <person name="Anterola A."/>
            <person name="Aoki S."/>
            <person name="Ashton N."/>
            <person name="Barbazuk W.B."/>
            <person name="Barker E."/>
            <person name="Bennetzen J."/>
            <person name="Bezanilla M."/>
            <person name="Blankenship R."/>
            <person name="Cho S.H."/>
            <person name="Dutcher S."/>
            <person name="Estelle M."/>
            <person name="Fawcett J.A."/>
            <person name="Gundlach H."/>
            <person name="Hanada K."/>
            <person name="Heyl A."/>
            <person name="Hicks K.A."/>
            <person name="Hugh J."/>
            <person name="Lohr M."/>
            <person name="Mayer K."/>
            <person name="Melkozernov A."/>
            <person name="Murata T."/>
            <person name="Nelson D."/>
            <person name="Pils B."/>
            <person name="Prigge M."/>
            <person name="Reiss B."/>
            <person name="Renner T."/>
            <person name="Rombauts S."/>
            <person name="Rushton P."/>
            <person name="Sanderfoot A."/>
            <person name="Schween G."/>
            <person name="Shiu S.-H."/>
            <person name="Stueber K."/>
            <person name="Theodoulou F.L."/>
            <person name="Tu H."/>
            <person name="Van de Peer Y."/>
            <person name="Verrier P.J."/>
            <person name="Waters E."/>
            <person name="Wood A."/>
            <person name="Yang L."/>
            <person name="Cove D."/>
            <person name="Cuming A."/>
            <person name="Hasebe M."/>
            <person name="Lucas S."/>
            <person name="Mishler D.B."/>
            <person name="Reski R."/>
            <person name="Grigoriev I."/>
            <person name="Quatrano R.S."/>
            <person name="Boore J.L."/>
        </authorList>
    </citation>
    <scope>NUCLEOTIDE SEQUENCE [LARGE SCALE GENOMIC DNA]</scope>
    <source>
        <strain evidence="9 10">cv. Gransden 2004</strain>
    </source>
</reference>
<dbReference type="InterPro" id="IPR008432">
    <property type="entry name" value="COX5C"/>
</dbReference>
<reference evidence="9" key="3">
    <citation type="submission" date="2020-12" db="UniProtKB">
        <authorList>
            <consortium name="EnsemblPlants"/>
        </authorList>
    </citation>
    <scope>IDENTIFICATION</scope>
</reference>
<dbReference type="PANTHER" id="PTHR34372">
    <property type="entry name" value="CYTOCHROME C OXIDASE SUBUNIT 5C-2-RELATED"/>
    <property type="match status" value="1"/>
</dbReference>
<evidence type="ECO:0000256" key="5">
    <source>
        <dbReference type="ARBA" id="ARBA00022692"/>
    </source>
</evidence>
<comment type="subcellular location">
    <subcellularLocation>
        <location evidence="3">Membrane</location>
    </subcellularLocation>
    <subcellularLocation>
        <location evidence="2">Mitochondrion</location>
    </subcellularLocation>
</comment>
<evidence type="ECO:0000256" key="4">
    <source>
        <dbReference type="ARBA" id="ARBA00009591"/>
    </source>
</evidence>
<dbReference type="EnsemblPlants" id="Pp3c9_23880V3.2">
    <property type="protein sequence ID" value="Pp3c9_23880V3.2"/>
    <property type="gene ID" value="Pp3c9_23880"/>
</dbReference>
<dbReference type="FunCoup" id="A0A7I4EK16">
    <property type="interactions" value="1370"/>
</dbReference>
<dbReference type="Gramene" id="Pp3c9_23880V3.2">
    <property type="protein sequence ID" value="Pp3c9_23880V3.2"/>
    <property type="gene ID" value="Pp3c9_23880"/>
</dbReference>
<evidence type="ECO:0008006" key="11">
    <source>
        <dbReference type="Google" id="ProtNLM"/>
    </source>
</evidence>
<keyword evidence="5" id="KW-0812">Transmembrane</keyword>
<evidence type="ECO:0000256" key="7">
    <source>
        <dbReference type="ARBA" id="ARBA00023128"/>
    </source>
</evidence>
<dbReference type="EMBL" id="ABEU02000009">
    <property type="status" value="NOT_ANNOTATED_CDS"/>
    <property type="molecule type" value="Genomic_DNA"/>
</dbReference>
<evidence type="ECO:0000313" key="9">
    <source>
        <dbReference type="EnsemblPlants" id="Pp3c9_23880V3.2"/>
    </source>
</evidence>
<dbReference type="Proteomes" id="UP000006727">
    <property type="component" value="Chromosome 9"/>
</dbReference>
<evidence type="ECO:0000256" key="2">
    <source>
        <dbReference type="ARBA" id="ARBA00004173"/>
    </source>
</evidence>
<organism evidence="9 10">
    <name type="scientific">Physcomitrium patens</name>
    <name type="common">Spreading-leaved earth moss</name>
    <name type="synonym">Physcomitrella patens</name>
    <dbReference type="NCBI Taxonomy" id="3218"/>
    <lineage>
        <taxon>Eukaryota</taxon>
        <taxon>Viridiplantae</taxon>
        <taxon>Streptophyta</taxon>
        <taxon>Embryophyta</taxon>
        <taxon>Bryophyta</taxon>
        <taxon>Bryophytina</taxon>
        <taxon>Bryopsida</taxon>
        <taxon>Funariidae</taxon>
        <taxon>Funariales</taxon>
        <taxon>Funariaceae</taxon>
        <taxon>Physcomitrium</taxon>
    </lineage>
</organism>
<reference evidence="9 10" key="2">
    <citation type="journal article" date="2018" name="Plant J.">
        <title>The Physcomitrella patens chromosome-scale assembly reveals moss genome structure and evolution.</title>
        <authorList>
            <person name="Lang D."/>
            <person name="Ullrich K.K."/>
            <person name="Murat F."/>
            <person name="Fuchs J."/>
            <person name="Jenkins J."/>
            <person name="Haas F.B."/>
            <person name="Piednoel M."/>
            <person name="Gundlach H."/>
            <person name="Van Bel M."/>
            <person name="Meyberg R."/>
            <person name="Vives C."/>
            <person name="Morata J."/>
            <person name="Symeonidi A."/>
            <person name="Hiss M."/>
            <person name="Muchero W."/>
            <person name="Kamisugi Y."/>
            <person name="Saleh O."/>
            <person name="Blanc G."/>
            <person name="Decker E.L."/>
            <person name="van Gessel N."/>
            <person name="Grimwood J."/>
            <person name="Hayes R.D."/>
            <person name="Graham S.W."/>
            <person name="Gunter L.E."/>
            <person name="McDaniel S.F."/>
            <person name="Hoernstein S.N.W."/>
            <person name="Larsson A."/>
            <person name="Li F.W."/>
            <person name="Perroud P.F."/>
            <person name="Phillips J."/>
            <person name="Ranjan P."/>
            <person name="Rokshar D.S."/>
            <person name="Rothfels C.J."/>
            <person name="Schneider L."/>
            <person name="Shu S."/>
            <person name="Stevenson D.W."/>
            <person name="Thummler F."/>
            <person name="Tillich M."/>
            <person name="Villarreal Aguilar J.C."/>
            <person name="Widiez T."/>
            <person name="Wong G.K."/>
            <person name="Wymore A."/>
            <person name="Zhang Y."/>
            <person name="Zimmer A.D."/>
            <person name="Quatrano R.S."/>
            <person name="Mayer K.F.X."/>
            <person name="Goodstein D."/>
            <person name="Casacuberta J.M."/>
            <person name="Vandepoele K."/>
            <person name="Reski R."/>
            <person name="Cuming A.C."/>
            <person name="Tuskan G.A."/>
            <person name="Maumus F."/>
            <person name="Salse J."/>
            <person name="Schmutz J."/>
            <person name="Rensing S.A."/>
        </authorList>
    </citation>
    <scope>NUCLEOTIDE SEQUENCE [LARGE SCALE GENOMIC DNA]</scope>
    <source>
        <strain evidence="9 10">cv. Gransden 2004</strain>
    </source>
</reference>
<keyword evidence="10" id="KW-1185">Reference proteome</keyword>
<dbReference type="AlphaFoldDB" id="A0A7I4EK16"/>
<comment type="function">
    <text evidence="1">This protein is one of the nuclear-coded polypeptide chains of cytochrome c oxidase, the terminal oxidase in mitochondrial electron transport.</text>
</comment>
<dbReference type="GO" id="GO:0005739">
    <property type="term" value="C:mitochondrion"/>
    <property type="evidence" value="ECO:0007669"/>
    <property type="project" value="UniProtKB-SubCell"/>
</dbReference>
<comment type="similarity">
    <text evidence="4">Belongs to the cytochrome c oxidase subunit 5C family.</text>
</comment>
<name>A0A7I4EK16_PHYPA</name>